<evidence type="ECO:0000313" key="2">
    <source>
        <dbReference type="Proteomes" id="UP000542210"/>
    </source>
</evidence>
<protein>
    <submittedName>
        <fullName evidence="1">Uncharacterized protein</fullName>
    </submittedName>
</protein>
<organism evidence="1 2">
    <name type="scientific">Sphaerisporangium siamense</name>
    <dbReference type="NCBI Taxonomy" id="795645"/>
    <lineage>
        <taxon>Bacteria</taxon>
        <taxon>Bacillati</taxon>
        <taxon>Actinomycetota</taxon>
        <taxon>Actinomycetes</taxon>
        <taxon>Streptosporangiales</taxon>
        <taxon>Streptosporangiaceae</taxon>
        <taxon>Sphaerisporangium</taxon>
    </lineage>
</organism>
<comment type="caution">
    <text evidence="1">The sequence shown here is derived from an EMBL/GenBank/DDBJ whole genome shotgun (WGS) entry which is preliminary data.</text>
</comment>
<dbReference type="RefSeq" id="WP_184879077.1">
    <property type="nucleotide sequence ID" value="NZ_BOOV01000054.1"/>
</dbReference>
<sequence length="69" mass="7234">MSDEIEDTDAIAYAAQFYAAITDGNSIQSAHDLAVVGLELSGLAGVDLPHMACAPDVNPAQTFLVRKLT</sequence>
<dbReference type="EMBL" id="JACHND010000001">
    <property type="protein sequence ID" value="MBB4700647.1"/>
    <property type="molecule type" value="Genomic_DNA"/>
</dbReference>
<gene>
    <name evidence="1" type="ORF">BJ982_002191</name>
</gene>
<reference evidence="1 2" key="1">
    <citation type="submission" date="2020-08" db="EMBL/GenBank/DDBJ databases">
        <title>Sequencing the genomes of 1000 actinobacteria strains.</title>
        <authorList>
            <person name="Klenk H.-P."/>
        </authorList>
    </citation>
    <scope>NUCLEOTIDE SEQUENCE [LARGE SCALE GENOMIC DNA]</scope>
    <source>
        <strain evidence="1 2">DSM 45784</strain>
    </source>
</reference>
<evidence type="ECO:0000313" key="1">
    <source>
        <dbReference type="EMBL" id="MBB4700647.1"/>
    </source>
</evidence>
<proteinExistence type="predicted"/>
<dbReference type="Proteomes" id="UP000542210">
    <property type="component" value="Unassembled WGS sequence"/>
</dbReference>
<name>A0A7W7D5N0_9ACTN</name>
<accession>A0A7W7D5N0</accession>
<keyword evidence="2" id="KW-1185">Reference proteome</keyword>
<dbReference type="AlphaFoldDB" id="A0A7W7D5N0"/>